<feature type="compositionally biased region" description="Basic residues" evidence="1">
    <location>
        <begin position="102"/>
        <end position="111"/>
    </location>
</feature>
<keyword evidence="3" id="KW-1185">Reference proteome</keyword>
<dbReference type="EMBL" id="JAAAJA010000651">
    <property type="protein sequence ID" value="KAG0250773.1"/>
    <property type="molecule type" value="Genomic_DNA"/>
</dbReference>
<evidence type="ECO:0000313" key="3">
    <source>
        <dbReference type="Proteomes" id="UP000726737"/>
    </source>
</evidence>
<name>A0A9P6PNP3_9FUNG</name>
<dbReference type="OrthoDB" id="2400822at2759"/>
<feature type="region of interest" description="Disordered" evidence="1">
    <location>
        <begin position="97"/>
        <end position="197"/>
    </location>
</feature>
<comment type="caution">
    <text evidence="2">The sequence shown here is derived from an EMBL/GenBank/DDBJ whole genome shotgun (WGS) entry which is preliminary data.</text>
</comment>
<gene>
    <name evidence="2" type="ORF">BG011_008108</name>
</gene>
<dbReference type="AlphaFoldDB" id="A0A9P6PNP3"/>
<evidence type="ECO:0000256" key="1">
    <source>
        <dbReference type="SAM" id="MobiDB-lite"/>
    </source>
</evidence>
<protein>
    <submittedName>
        <fullName evidence="2">Uncharacterized protein</fullName>
    </submittedName>
</protein>
<reference evidence="2" key="1">
    <citation type="journal article" date="2020" name="Fungal Divers.">
        <title>Resolving the Mortierellaceae phylogeny through synthesis of multi-gene phylogenetics and phylogenomics.</title>
        <authorList>
            <person name="Vandepol N."/>
            <person name="Liber J."/>
            <person name="Desiro A."/>
            <person name="Na H."/>
            <person name="Kennedy M."/>
            <person name="Barry K."/>
            <person name="Grigoriev I.V."/>
            <person name="Miller A.N."/>
            <person name="O'Donnell K."/>
            <person name="Stajich J.E."/>
            <person name="Bonito G."/>
        </authorList>
    </citation>
    <scope>NUCLEOTIDE SEQUENCE</scope>
    <source>
        <strain evidence="2">KOD948</strain>
    </source>
</reference>
<evidence type="ECO:0000313" key="2">
    <source>
        <dbReference type="EMBL" id="KAG0250773.1"/>
    </source>
</evidence>
<feature type="compositionally biased region" description="Polar residues" evidence="1">
    <location>
        <begin position="112"/>
        <end position="122"/>
    </location>
</feature>
<organism evidence="2 3">
    <name type="scientific">Mortierella polycephala</name>
    <dbReference type="NCBI Taxonomy" id="41804"/>
    <lineage>
        <taxon>Eukaryota</taxon>
        <taxon>Fungi</taxon>
        <taxon>Fungi incertae sedis</taxon>
        <taxon>Mucoromycota</taxon>
        <taxon>Mortierellomycotina</taxon>
        <taxon>Mortierellomycetes</taxon>
        <taxon>Mortierellales</taxon>
        <taxon>Mortierellaceae</taxon>
        <taxon>Mortierella</taxon>
    </lineage>
</organism>
<feature type="compositionally biased region" description="Basic and acidic residues" evidence="1">
    <location>
        <begin position="166"/>
        <end position="184"/>
    </location>
</feature>
<dbReference type="Proteomes" id="UP000726737">
    <property type="component" value="Unassembled WGS sequence"/>
</dbReference>
<accession>A0A9P6PNP3</accession>
<proteinExistence type="predicted"/>
<sequence>MIMNASNPVMDYSQLVKPTATIPAFPPAPVPAAASVPFTSGSLEEDSYEAIFIPPSVPRPLSKKADADIPASNNLDTKQQQRRFSFWPWKLRNRKGGISSLRRSRRRRHQKLTATTSSQQLESGGVHKQQELRPWKSRYSPPAVYSADDYEDENMHKTPEYNQSDFCRKLRSQEHEHEQEHADWKAAQLPISLPNKP</sequence>